<proteinExistence type="predicted"/>
<dbReference type="RefSeq" id="YP_009217437.1">
    <property type="nucleotide sequence ID" value="NC_028999.1"/>
</dbReference>
<evidence type="ECO:0000313" key="2">
    <source>
        <dbReference type="Proteomes" id="UP000008388"/>
    </source>
</evidence>
<name>F8SJJ0_BPPA3</name>
<organism evidence="1 2">
    <name type="scientific">Pseudomonas phage PhiPA3</name>
    <name type="common">Pseudomonas aeruginosa phage PhiPA3</name>
    <dbReference type="NCBI Taxonomy" id="998086"/>
    <lineage>
        <taxon>Viruses</taxon>
        <taxon>Duplodnaviria</taxon>
        <taxon>Heunggongvirae</taxon>
        <taxon>Uroviricota</taxon>
        <taxon>Caudoviricetes</taxon>
        <taxon>Chimalliviridae</taxon>
        <taxon>Miltoncavirus</taxon>
        <taxon>Miltoncavirus PhiPA3</taxon>
    </lineage>
</organism>
<keyword evidence="2" id="KW-1185">Reference proteome</keyword>
<dbReference type="KEGG" id="vg:26643886"/>
<evidence type="ECO:0000313" key="1">
    <source>
        <dbReference type="EMBL" id="AEH03781.1"/>
    </source>
</evidence>
<organismHost>
    <name type="scientific">Pseudomonas aeruginosa</name>
    <dbReference type="NCBI Taxonomy" id="287"/>
</organismHost>
<dbReference type="Proteomes" id="UP000008388">
    <property type="component" value="Segment"/>
</dbReference>
<protein>
    <submittedName>
        <fullName evidence="1">Uncharacterized protein 358</fullName>
    </submittedName>
</protein>
<sequence>MGILADYVNFRRKNGKSVAVLTSIGSSLVSPRLQSFEVISARNGFLQIDHPQLGILDIKVDVESQQVTHDGYILCTADREHFANYRRVNEHPELPIATVLVDIKSISHRFAKASELLHMPWTVQRKTKNGIERRKVVRTETTNGFVQVEGETDLTCIYGEHILRDKDVIAKGESPWVIDPSCPLFNEMNRLFRLYMEKVTVDHFQAMRAALPWSKLAYMHNPALSTAPGRVVVLLVDPVGRTSGYRVTHDGKFAWTNINERAWANEGYDIVD</sequence>
<gene>
    <name evidence="1" type="primary">358</name>
</gene>
<accession>F8SJJ0</accession>
<dbReference type="GeneID" id="26643886"/>
<dbReference type="EMBL" id="HQ630627">
    <property type="protein sequence ID" value="AEH03781.1"/>
    <property type="molecule type" value="Genomic_DNA"/>
</dbReference>
<reference evidence="1 2" key="1">
    <citation type="journal article" date="2011" name="Microbiology">
        <title>The Pseudomonas aeruginosa generalized transducing phage phiPA3 is a new member of the phiKZ-like group of 'jumbo' phages, and infects model laboratory strains and clinical isolates from cystic fibrosis patients.</title>
        <authorList>
            <person name="Monson R."/>
            <person name="Foulds I."/>
            <person name="Foweraker J."/>
            <person name="Welch M."/>
            <person name="Salmond G.P."/>
        </authorList>
    </citation>
    <scope>NUCLEOTIDE SEQUENCE [LARGE SCALE GENOMIC DNA]</scope>
</reference>